<dbReference type="PANTHER" id="PTHR34476">
    <property type="entry name" value="DNA-DIRECTED RNA POLYMERASE SUBUNIT OMEGA"/>
    <property type="match status" value="1"/>
</dbReference>
<dbReference type="HAMAP" id="MF_00366">
    <property type="entry name" value="RNApol_bact_RpoZ"/>
    <property type="match status" value="1"/>
</dbReference>
<reference evidence="12 13" key="1">
    <citation type="submission" date="2017-11" db="EMBL/GenBank/DDBJ databases">
        <title>Comparative genomic analysis of Holospora spp., intranuclear symbionts of paramecia.</title>
        <authorList>
            <person name="Garushyants S.K."/>
            <person name="Beliavskaya A."/>
            <person name="Malko D.B."/>
            <person name="Logacheva M.D."/>
            <person name="Rautian M.S."/>
            <person name="Gelfand M.S."/>
        </authorList>
    </citation>
    <scope>NUCLEOTIDE SEQUENCE [LARGE SCALE GENOMIC DNA]</scope>
    <source>
        <strain evidence="13">02AZ16</strain>
    </source>
</reference>
<dbReference type="RefSeq" id="WP_104206491.1">
    <property type="nucleotide sequence ID" value="NZ_PHHC01000078.1"/>
</dbReference>
<dbReference type="EMBL" id="PHHC01000078">
    <property type="protein sequence ID" value="PPE04182.1"/>
    <property type="molecule type" value="Genomic_DNA"/>
</dbReference>
<evidence type="ECO:0000313" key="13">
    <source>
        <dbReference type="Proteomes" id="UP000239425"/>
    </source>
</evidence>
<evidence type="ECO:0000256" key="9">
    <source>
        <dbReference type="ARBA" id="ARBA00030998"/>
    </source>
</evidence>
<evidence type="ECO:0000256" key="5">
    <source>
        <dbReference type="ARBA" id="ARBA00022679"/>
    </source>
</evidence>
<evidence type="ECO:0000256" key="8">
    <source>
        <dbReference type="ARBA" id="ARBA00029924"/>
    </source>
</evidence>
<keyword evidence="5 11" id="KW-0808">Transferase</keyword>
<evidence type="ECO:0000256" key="4">
    <source>
        <dbReference type="ARBA" id="ARBA00022478"/>
    </source>
</evidence>
<gene>
    <name evidence="11" type="primary">rpoZ</name>
    <name evidence="12" type="ORF">HCUR_00373</name>
</gene>
<evidence type="ECO:0000256" key="11">
    <source>
        <dbReference type="HAMAP-Rule" id="MF_00366"/>
    </source>
</evidence>
<accession>A0A2S5RAG3</accession>
<dbReference type="PANTHER" id="PTHR34476:SF1">
    <property type="entry name" value="DNA-DIRECTED RNA POLYMERASE SUBUNIT OMEGA"/>
    <property type="match status" value="1"/>
</dbReference>
<keyword evidence="7 11" id="KW-0804">Transcription</keyword>
<evidence type="ECO:0000256" key="3">
    <source>
        <dbReference type="ARBA" id="ARBA00013725"/>
    </source>
</evidence>
<evidence type="ECO:0000256" key="1">
    <source>
        <dbReference type="ARBA" id="ARBA00006711"/>
    </source>
</evidence>
<name>A0A2S5RAG3_9PROT</name>
<dbReference type="InterPro" id="IPR036161">
    <property type="entry name" value="RPB6/omega-like_sf"/>
</dbReference>
<organism evidence="12 13">
    <name type="scientific">Holospora curviuscula</name>
    <dbReference type="NCBI Taxonomy" id="1082868"/>
    <lineage>
        <taxon>Bacteria</taxon>
        <taxon>Pseudomonadati</taxon>
        <taxon>Pseudomonadota</taxon>
        <taxon>Alphaproteobacteria</taxon>
        <taxon>Holosporales</taxon>
        <taxon>Holosporaceae</taxon>
        <taxon>Holospora</taxon>
    </lineage>
</organism>
<evidence type="ECO:0000256" key="2">
    <source>
        <dbReference type="ARBA" id="ARBA00012418"/>
    </source>
</evidence>
<dbReference type="Proteomes" id="UP000239425">
    <property type="component" value="Unassembled WGS sequence"/>
</dbReference>
<comment type="subunit">
    <text evidence="11">The RNAP catalytic core consists of 2 alpha, 1 beta, 1 beta' and 1 omega subunit. When a sigma factor is associated with the core the holoenzyme is formed, which can initiate transcription.</text>
</comment>
<keyword evidence="13" id="KW-1185">Reference proteome</keyword>
<proteinExistence type="inferred from homology"/>
<dbReference type="NCBIfam" id="TIGR00690">
    <property type="entry name" value="rpoZ"/>
    <property type="match status" value="1"/>
</dbReference>
<evidence type="ECO:0000256" key="10">
    <source>
        <dbReference type="ARBA" id="ARBA00048552"/>
    </source>
</evidence>
<dbReference type="AlphaFoldDB" id="A0A2S5RAG3"/>
<dbReference type="InterPro" id="IPR003716">
    <property type="entry name" value="DNA-dir_RNA_pol_omega"/>
</dbReference>
<evidence type="ECO:0000313" key="12">
    <source>
        <dbReference type="EMBL" id="PPE04182.1"/>
    </source>
</evidence>
<dbReference type="GO" id="GO:0000428">
    <property type="term" value="C:DNA-directed RNA polymerase complex"/>
    <property type="evidence" value="ECO:0007669"/>
    <property type="project" value="UniProtKB-KW"/>
</dbReference>
<dbReference type="SUPFAM" id="SSF63562">
    <property type="entry name" value="RPB6/omega subunit-like"/>
    <property type="match status" value="1"/>
</dbReference>
<comment type="similarity">
    <text evidence="1 11">Belongs to the RNA polymerase subunit omega family.</text>
</comment>
<dbReference type="OrthoDB" id="8480540at2"/>
<dbReference type="EC" id="2.7.7.6" evidence="2 11"/>
<sequence>MTENKDAENSFIENRALVPTCLNSVSDPFLLVLLASRRAQELAYGAQAVVNPTGHKDSVVALQEIALGKIDLDALRETLVESFQNNRVLSVVIAVCTLSLSI</sequence>
<dbReference type="GO" id="GO:0003899">
    <property type="term" value="F:DNA-directed RNA polymerase activity"/>
    <property type="evidence" value="ECO:0007669"/>
    <property type="project" value="UniProtKB-UniRule"/>
</dbReference>
<evidence type="ECO:0000256" key="7">
    <source>
        <dbReference type="ARBA" id="ARBA00023163"/>
    </source>
</evidence>
<evidence type="ECO:0000256" key="6">
    <source>
        <dbReference type="ARBA" id="ARBA00022695"/>
    </source>
</evidence>
<comment type="function">
    <text evidence="11">Promotes RNA polymerase assembly. Latches the N- and C-terminal regions of the beta' subunit thereby facilitating its interaction with the beta and alpha subunits.</text>
</comment>
<protein>
    <recommendedName>
        <fullName evidence="3 11">DNA-directed RNA polymerase subunit omega</fullName>
        <shortName evidence="11">RNAP omega subunit</shortName>
        <ecNumber evidence="2 11">2.7.7.6</ecNumber>
    </recommendedName>
    <alternativeName>
        <fullName evidence="9 11">RNA polymerase omega subunit</fullName>
    </alternativeName>
    <alternativeName>
        <fullName evidence="8 11">Transcriptase subunit omega</fullName>
    </alternativeName>
</protein>
<dbReference type="GO" id="GO:0003677">
    <property type="term" value="F:DNA binding"/>
    <property type="evidence" value="ECO:0007669"/>
    <property type="project" value="UniProtKB-UniRule"/>
</dbReference>
<keyword evidence="4 11" id="KW-0240">DNA-directed RNA polymerase</keyword>
<comment type="caution">
    <text evidence="12">The sequence shown here is derived from an EMBL/GenBank/DDBJ whole genome shotgun (WGS) entry which is preliminary data.</text>
</comment>
<dbReference type="Gene3D" id="3.90.940.10">
    <property type="match status" value="1"/>
</dbReference>
<dbReference type="SMART" id="SM01409">
    <property type="entry name" value="RNA_pol_Rpb6"/>
    <property type="match status" value="1"/>
</dbReference>
<dbReference type="InterPro" id="IPR006110">
    <property type="entry name" value="Pol_omega/Rpo6/RPB6"/>
</dbReference>
<comment type="catalytic activity">
    <reaction evidence="10 11">
        <text>RNA(n) + a ribonucleoside 5'-triphosphate = RNA(n+1) + diphosphate</text>
        <dbReference type="Rhea" id="RHEA:21248"/>
        <dbReference type="Rhea" id="RHEA-COMP:14527"/>
        <dbReference type="Rhea" id="RHEA-COMP:17342"/>
        <dbReference type="ChEBI" id="CHEBI:33019"/>
        <dbReference type="ChEBI" id="CHEBI:61557"/>
        <dbReference type="ChEBI" id="CHEBI:140395"/>
        <dbReference type="EC" id="2.7.7.6"/>
    </reaction>
</comment>
<dbReference type="Pfam" id="PF01192">
    <property type="entry name" value="RNA_pol_Rpb6"/>
    <property type="match status" value="1"/>
</dbReference>
<keyword evidence="6 11" id="KW-0548">Nucleotidyltransferase</keyword>
<dbReference type="GO" id="GO:0006351">
    <property type="term" value="P:DNA-templated transcription"/>
    <property type="evidence" value="ECO:0007669"/>
    <property type="project" value="UniProtKB-UniRule"/>
</dbReference>